<feature type="domain" description="ABC transmembrane type-1" evidence="9">
    <location>
        <begin position="75"/>
        <end position="265"/>
    </location>
</feature>
<keyword evidence="7 8" id="KW-0472">Membrane</keyword>
<gene>
    <name evidence="10" type="ORF">V6x_20610</name>
</gene>
<keyword evidence="3" id="KW-1003">Cell membrane</keyword>
<proteinExistence type="inferred from homology"/>
<evidence type="ECO:0000256" key="2">
    <source>
        <dbReference type="ARBA" id="ARBA00022448"/>
    </source>
</evidence>
<feature type="transmembrane region" description="Helical" evidence="8">
    <location>
        <begin position="137"/>
        <end position="159"/>
    </location>
</feature>
<dbReference type="CDD" id="cd06261">
    <property type="entry name" value="TM_PBP2"/>
    <property type="match status" value="1"/>
</dbReference>
<evidence type="ECO:0000259" key="9">
    <source>
        <dbReference type="PROSITE" id="PS50928"/>
    </source>
</evidence>
<dbReference type="InterPro" id="IPR035906">
    <property type="entry name" value="MetI-like_sf"/>
</dbReference>
<feature type="transmembrane region" description="Helical" evidence="8">
    <location>
        <begin position="189"/>
        <end position="210"/>
    </location>
</feature>
<keyword evidence="2 8" id="KW-0813">Transport</keyword>
<dbReference type="Pfam" id="PF00528">
    <property type="entry name" value="BPD_transp_1"/>
    <property type="match status" value="1"/>
</dbReference>
<comment type="similarity">
    <text evidence="8">Belongs to the binding-protein-dependent transport system permease family.</text>
</comment>
<sequence>MSENVQSDMHGRKGKRPIYLCLSWGMLLLVGLPYVLLILMSLGSGWTFPQLVPDQMDLLPWRRFLSTREGMLTAMLTSVSMSLIVGTVSTLGGLIIGRTVHFSTHRIWRFLVYLPFVISPIVIAICLYDLLIRLDLAGTFTGVILVQTLFALAFAAVFFSEMWDPRIDRLELLVKNFGGNRWQIWRHAILPQIAGLILICFIQTALFAWLDYGLVSVVGGGHVASVTTRLFSYIREANVNQAAQSSLVLLGPALAGVCCVILLFSLRLKRETLAEPQS</sequence>
<protein>
    <submittedName>
        <fullName evidence="10">Spermidine/putrescine ABC transporter membrane protein</fullName>
    </submittedName>
</protein>
<comment type="subcellular location">
    <subcellularLocation>
        <location evidence="1">Cell inner membrane</location>
        <topology evidence="1">Multi-pass membrane protein</topology>
    </subcellularLocation>
    <subcellularLocation>
        <location evidence="8">Cell membrane</location>
        <topology evidence="8">Multi-pass membrane protein</topology>
    </subcellularLocation>
</comment>
<evidence type="ECO:0000313" key="11">
    <source>
        <dbReference type="Proteomes" id="UP000320722"/>
    </source>
</evidence>
<evidence type="ECO:0000256" key="7">
    <source>
        <dbReference type="ARBA" id="ARBA00023136"/>
    </source>
</evidence>
<evidence type="ECO:0000256" key="8">
    <source>
        <dbReference type="RuleBase" id="RU363032"/>
    </source>
</evidence>
<evidence type="ECO:0000256" key="4">
    <source>
        <dbReference type="ARBA" id="ARBA00022519"/>
    </source>
</evidence>
<evidence type="ECO:0000256" key="5">
    <source>
        <dbReference type="ARBA" id="ARBA00022692"/>
    </source>
</evidence>
<feature type="transmembrane region" description="Helical" evidence="8">
    <location>
        <begin position="247"/>
        <end position="266"/>
    </location>
</feature>
<name>A0A517WAU1_9PLAN</name>
<evidence type="ECO:0000256" key="3">
    <source>
        <dbReference type="ARBA" id="ARBA00022475"/>
    </source>
</evidence>
<reference evidence="10 11" key="1">
    <citation type="submission" date="2019-02" db="EMBL/GenBank/DDBJ databases">
        <title>Deep-cultivation of Planctomycetes and their phenomic and genomic characterization uncovers novel biology.</title>
        <authorList>
            <person name="Wiegand S."/>
            <person name="Jogler M."/>
            <person name="Boedeker C."/>
            <person name="Pinto D."/>
            <person name="Vollmers J."/>
            <person name="Rivas-Marin E."/>
            <person name="Kohn T."/>
            <person name="Peeters S.H."/>
            <person name="Heuer A."/>
            <person name="Rast P."/>
            <person name="Oberbeckmann S."/>
            <person name="Bunk B."/>
            <person name="Jeske O."/>
            <person name="Meyerdierks A."/>
            <person name="Storesund J.E."/>
            <person name="Kallscheuer N."/>
            <person name="Luecker S."/>
            <person name="Lage O.M."/>
            <person name="Pohl T."/>
            <person name="Merkel B.J."/>
            <person name="Hornburger P."/>
            <person name="Mueller R.-W."/>
            <person name="Bruemmer F."/>
            <person name="Labrenz M."/>
            <person name="Spormann A.M."/>
            <person name="Op den Camp H."/>
            <person name="Overmann J."/>
            <person name="Amann R."/>
            <person name="Jetten M.S.M."/>
            <person name="Mascher T."/>
            <person name="Medema M.H."/>
            <person name="Devos D.P."/>
            <person name="Kaster A.-K."/>
            <person name="Ovreas L."/>
            <person name="Rohde M."/>
            <person name="Galperin M.Y."/>
            <person name="Jogler C."/>
        </authorList>
    </citation>
    <scope>NUCLEOTIDE SEQUENCE [LARGE SCALE GENOMIC DNA]</scope>
    <source>
        <strain evidence="10 11">V6</strain>
    </source>
</reference>
<evidence type="ECO:0000256" key="1">
    <source>
        <dbReference type="ARBA" id="ARBA00004429"/>
    </source>
</evidence>
<evidence type="ECO:0000313" key="10">
    <source>
        <dbReference type="EMBL" id="QDU02359.1"/>
    </source>
</evidence>
<dbReference type="SUPFAM" id="SSF161098">
    <property type="entry name" value="MetI-like"/>
    <property type="match status" value="1"/>
</dbReference>
<dbReference type="EMBL" id="CP036347">
    <property type="protein sequence ID" value="QDU02359.1"/>
    <property type="molecule type" value="Genomic_DNA"/>
</dbReference>
<keyword evidence="5 8" id="KW-0812">Transmembrane</keyword>
<organism evidence="10 11">
    <name type="scientific">Gimesia chilikensis</name>
    <dbReference type="NCBI Taxonomy" id="2605989"/>
    <lineage>
        <taxon>Bacteria</taxon>
        <taxon>Pseudomonadati</taxon>
        <taxon>Planctomycetota</taxon>
        <taxon>Planctomycetia</taxon>
        <taxon>Planctomycetales</taxon>
        <taxon>Planctomycetaceae</taxon>
        <taxon>Gimesia</taxon>
    </lineage>
</organism>
<dbReference type="PANTHER" id="PTHR43357">
    <property type="entry name" value="INNER MEMBRANE ABC TRANSPORTER PERMEASE PROTEIN YDCV"/>
    <property type="match status" value="1"/>
</dbReference>
<keyword evidence="6 8" id="KW-1133">Transmembrane helix</keyword>
<dbReference type="RefSeq" id="WP_145039094.1">
    <property type="nucleotide sequence ID" value="NZ_CP036347.1"/>
</dbReference>
<dbReference type="Proteomes" id="UP000320722">
    <property type="component" value="Chromosome"/>
</dbReference>
<keyword evidence="4" id="KW-0997">Cell inner membrane</keyword>
<dbReference type="Gene3D" id="1.10.3720.10">
    <property type="entry name" value="MetI-like"/>
    <property type="match status" value="1"/>
</dbReference>
<feature type="transmembrane region" description="Helical" evidence="8">
    <location>
        <begin position="71"/>
        <end position="96"/>
    </location>
</feature>
<dbReference type="InterPro" id="IPR000515">
    <property type="entry name" value="MetI-like"/>
</dbReference>
<evidence type="ECO:0000256" key="6">
    <source>
        <dbReference type="ARBA" id="ARBA00022989"/>
    </source>
</evidence>
<feature type="transmembrane region" description="Helical" evidence="8">
    <location>
        <begin position="21"/>
        <end position="42"/>
    </location>
</feature>
<feature type="transmembrane region" description="Helical" evidence="8">
    <location>
        <begin position="108"/>
        <end position="131"/>
    </location>
</feature>
<dbReference type="PANTHER" id="PTHR43357:SF4">
    <property type="entry name" value="INNER MEMBRANE ABC TRANSPORTER PERMEASE PROTEIN YDCV"/>
    <property type="match status" value="1"/>
</dbReference>
<dbReference type="AlphaFoldDB" id="A0A517WAU1"/>
<dbReference type="GO" id="GO:0005886">
    <property type="term" value="C:plasma membrane"/>
    <property type="evidence" value="ECO:0007669"/>
    <property type="project" value="UniProtKB-SubCell"/>
</dbReference>
<dbReference type="GO" id="GO:0055085">
    <property type="term" value="P:transmembrane transport"/>
    <property type="evidence" value="ECO:0007669"/>
    <property type="project" value="InterPro"/>
</dbReference>
<dbReference type="PROSITE" id="PS50928">
    <property type="entry name" value="ABC_TM1"/>
    <property type="match status" value="1"/>
</dbReference>
<accession>A0A517WAU1</accession>